<name>A0ACA9MJ53_9GLOM</name>
<reference evidence="1" key="1">
    <citation type="submission" date="2021-06" db="EMBL/GenBank/DDBJ databases">
        <authorList>
            <person name="Kallberg Y."/>
            <person name="Tangrot J."/>
            <person name="Rosling A."/>
        </authorList>
    </citation>
    <scope>NUCLEOTIDE SEQUENCE</scope>
    <source>
        <strain evidence="1">CL356</strain>
    </source>
</reference>
<gene>
    <name evidence="1" type="ORF">ACOLOM_LOCUS6370</name>
</gene>
<keyword evidence="2" id="KW-1185">Reference proteome</keyword>
<evidence type="ECO:0000313" key="2">
    <source>
        <dbReference type="Proteomes" id="UP000789525"/>
    </source>
</evidence>
<organism evidence="1 2">
    <name type="scientific">Acaulospora colombiana</name>
    <dbReference type="NCBI Taxonomy" id="27376"/>
    <lineage>
        <taxon>Eukaryota</taxon>
        <taxon>Fungi</taxon>
        <taxon>Fungi incertae sedis</taxon>
        <taxon>Mucoromycota</taxon>
        <taxon>Glomeromycotina</taxon>
        <taxon>Glomeromycetes</taxon>
        <taxon>Diversisporales</taxon>
        <taxon>Acaulosporaceae</taxon>
        <taxon>Acaulospora</taxon>
    </lineage>
</organism>
<evidence type="ECO:0000313" key="1">
    <source>
        <dbReference type="EMBL" id="CAG8592342.1"/>
    </source>
</evidence>
<proteinExistence type="predicted"/>
<accession>A0ACA9MJ53</accession>
<comment type="caution">
    <text evidence="1">The sequence shown here is derived from an EMBL/GenBank/DDBJ whole genome shotgun (WGS) entry which is preliminary data.</text>
</comment>
<feature type="non-terminal residue" evidence="1">
    <location>
        <position position="436"/>
    </location>
</feature>
<feature type="non-terminal residue" evidence="1">
    <location>
        <position position="1"/>
    </location>
</feature>
<dbReference type="EMBL" id="CAJVPT010013001">
    <property type="protein sequence ID" value="CAG8592342.1"/>
    <property type="molecule type" value="Genomic_DNA"/>
</dbReference>
<protein>
    <submittedName>
        <fullName evidence="1">16034_t:CDS:1</fullName>
    </submittedName>
</protein>
<sequence length="436" mass="47494">LKSARRPPRCSAEVSPFNDHVVVIIGGGAGGNAAAESLRQDGYGGRIIVISRENYFPIDRPKLSKAMGVQLEKLEIRSKEFYDDMYIIFKLGMSVTSVDSEAKVVTLDNNEKLKYNTLIISTGATPRSIPIPGIDLGNIFYLRTYDDCKKIERAVVKEEGINLVIIGSSFIGMEVASVYSKKANISVIGMEKVPFERILGFDVGGALQKFHEANGVKFYMSASVKGIEPSNTDPTKGGAVVLADGARIPADIIIVGAGVAPATEFLKNSPGFQLEKDGSIKVDEYFKVVGLEDVYAIDDSIRNQGDIARFPYHLTGESLRIEHWAFAENTGKAVASMIAKNQPTPFIKVPYFWSTQYGKSLRYAGYASSHDDVIVHGSLEELKFAAYYTRGDKVLAVATLAKDPLASHSAELLRLGRFPSVSEIKAGKDPLTVPLI</sequence>
<dbReference type="Proteomes" id="UP000789525">
    <property type="component" value="Unassembled WGS sequence"/>
</dbReference>